<sequence length="206" mass="24874">MRYEPSALQFFLKTELKKIRKTRNVIVGIFITMFAFSYGFFLSAFFQHWLGSEDRLTFFYKSLPTLSFLFIYLGFVFGLLSWVVYRKNQKFIRALQYLNIDDLATYEQYTKRLTRIFSAIAPYVFFKNELLFFPLIGNKRIEINQIHRIETKIMRNYRGPNSYRVYFYNEFNKIHQVTMNQKGAFDFLQEQLREKNPNLVVVARND</sequence>
<comment type="caution">
    <text evidence="2">The sequence shown here is derived from an EMBL/GenBank/DDBJ whole genome shotgun (WGS) entry which is preliminary data.</text>
</comment>
<protein>
    <submittedName>
        <fullName evidence="2">Uncharacterized protein</fullName>
    </submittedName>
</protein>
<dbReference type="RefSeq" id="WP_307185740.1">
    <property type="nucleotide sequence ID" value="NZ_JAUTBA010000001.1"/>
</dbReference>
<name>A0ABU0U4Y0_9SPHI</name>
<keyword evidence="1" id="KW-0812">Transmembrane</keyword>
<feature type="transmembrane region" description="Helical" evidence="1">
    <location>
        <begin position="66"/>
        <end position="85"/>
    </location>
</feature>
<keyword evidence="1" id="KW-0472">Membrane</keyword>
<dbReference type="Proteomes" id="UP001244640">
    <property type="component" value="Unassembled WGS sequence"/>
</dbReference>
<accession>A0ABU0U4Y0</accession>
<keyword evidence="3" id="KW-1185">Reference proteome</keyword>
<organism evidence="2 3">
    <name type="scientific">Sphingobacterium zeae</name>
    <dbReference type="NCBI Taxonomy" id="1776859"/>
    <lineage>
        <taxon>Bacteria</taxon>
        <taxon>Pseudomonadati</taxon>
        <taxon>Bacteroidota</taxon>
        <taxon>Sphingobacteriia</taxon>
        <taxon>Sphingobacteriales</taxon>
        <taxon>Sphingobacteriaceae</taxon>
        <taxon>Sphingobacterium</taxon>
    </lineage>
</organism>
<proteinExistence type="predicted"/>
<keyword evidence="1" id="KW-1133">Transmembrane helix</keyword>
<dbReference type="EMBL" id="JAUTBA010000001">
    <property type="protein sequence ID" value="MDQ1150012.1"/>
    <property type="molecule type" value="Genomic_DNA"/>
</dbReference>
<evidence type="ECO:0000256" key="1">
    <source>
        <dbReference type="SAM" id="Phobius"/>
    </source>
</evidence>
<evidence type="ECO:0000313" key="2">
    <source>
        <dbReference type="EMBL" id="MDQ1150012.1"/>
    </source>
</evidence>
<feature type="transmembrane region" description="Helical" evidence="1">
    <location>
        <begin position="25"/>
        <end position="46"/>
    </location>
</feature>
<reference evidence="2 3" key="1">
    <citation type="submission" date="2023-07" db="EMBL/GenBank/DDBJ databases">
        <title>Functional and genomic diversity of the sorghum phyllosphere microbiome.</title>
        <authorList>
            <person name="Shade A."/>
        </authorList>
    </citation>
    <scope>NUCLEOTIDE SEQUENCE [LARGE SCALE GENOMIC DNA]</scope>
    <source>
        <strain evidence="2 3">SORGH_AS_0892</strain>
    </source>
</reference>
<gene>
    <name evidence="2" type="ORF">QE382_001996</name>
</gene>
<evidence type="ECO:0000313" key="3">
    <source>
        <dbReference type="Proteomes" id="UP001244640"/>
    </source>
</evidence>